<proteinExistence type="predicted"/>
<protein>
    <submittedName>
        <fullName evidence="1">Uncharacterized protein</fullName>
    </submittedName>
</protein>
<organism evidence="1 2">
    <name type="scientific">Halteria grandinella</name>
    <dbReference type="NCBI Taxonomy" id="5974"/>
    <lineage>
        <taxon>Eukaryota</taxon>
        <taxon>Sar</taxon>
        <taxon>Alveolata</taxon>
        <taxon>Ciliophora</taxon>
        <taxon>Intramacronucleata</taxon>
        <taxon>Spirotrichea</taxon>
        <taxon>Stichotrichia</taxon>
        <taxon>Sporadotrichida</taxon>
        <taxon>Halteriidae</taxon>
        <taxon>Halteria</taxon>
    </lineage>
</organism>
<comment type="caution">
    <text evidence="1">The sequence shown here is derived from an EMBL/GenBank/DDBJ whole genome shotgun (WGS) entry which is preliminary data.</text>
</comment>
<evidence type="ECO:0000313" key="1">
    <source>
        <dbReference type="EMBL" id="TNV84157.1"/>
    </source>
</evidence>
<name>A0A8J8NXY0_HALGN</name>
<gene>
    <name evidence="1" type="ORF">FGO68_gene2215</name>
</gene>
<dbReference type="AlphaFoldDB" id="A0A8J8NXY0"/>
<keyword evidence="2" id="KW-1185">Reference proteome</keyword>
<dbReference type="EMBL" id="RRYP01003092">
    <property type="protein sequence ID" value="TNV84157.1"/>
    <property type="molecule type" value="Genomic_DNA"/>
</dbReference>
<reference evidence="1" key="1">
    <citation type="submission" date="2019-06" db="EMBL/GenBank/DDBJ databases">
        <authorList>
            <person name="Zheng W."/>
        </authorList>
    </citation>
    <scope>NUCLEOTIDE SEQUENCE</scope>
    <source>
        <strain evidence="1">QDHG01</strain>
    </source>
</reference>
<sequence length="97" mass="10931">MMVECQTATLYDYFPFAPPVKQSLTYQYALGYHNSFLTLLNDLSFLTLLSLLLPLALPNRSTRCCLASSNSIYSSQLSGSHRSFLQSQQMIARSVRV</sequence>
<evidence type="ECO:0000313" key="2">
    <source>
        <dbReference type="Proteomes" id="UP000785679"/>
    </source>
</evidence>
<accession>A0A8J8NXY0</accession>
<dbReference type="Proteomes" id="UP000785679">
    <property type="component" value="Unassembled WGS sequence"/>
</dbReference>